<dbReference type="Gene3D" id="1.20.1070.10">
    <property type="entry name" value="Rhodopsin 7-helix transmembrane proteins"/>
    <property type="match status" value="1"/>
</dbReference>
<organism evidence="14 15">
    <name type="scientific">Sphenodon punctatus</name>
    <name type="common">Tuatara</name>
    <name type="synonym">Hatteria punctata</name>
    <dbReference type="NCBI Taxonomy" id="8508"/>
    <lineage>
        <taxon>Eukaryota</taxon>
        <taxon>Metazoa</taxon>
        <taxon>Chordata</taxon>
        <taxon>Craniata</taxon>
        <taxon>Vertebrata</taxon>
        <taxon>Euteleostomi</taxon>
        <taxon>Lepidosauria</taxon>
        <taxon>Sphenodontia</taxon>
        <taxon>Sphenodontidae</taxon>
        <taxon>Sphenodon</taxon>
    </lineage>
</organism>
<evidence type="ECO:0000259" key="13">
    <source>
        <dbReference type="PROSITE" id="PS50262"/>
    </source>
</evidence>
<dbReference type="CDD" id="cd15431">
    <property type="entry name" value="7tmA_OR13H-like"/>
    <property type="match status" value="1"/>
</dbReference>
<feature type="transmembrane region" description="Helical" evidence="12">
    <location>
        <begin position="163"/>
        <end position="188"/>
    </location>
</feature>
<dbReference type="Pfam" id="PF13853">
    <property type="entry name" value="7tm_4"/>
    <property type="match status" value="1"/>
</dbReference>
<feature type="transmembrane region" description="Helical" evidence="12">
    <location>
        <begin position="83"/>
        <end position="101"/>
    </location>
</feature>
<keyword evidence="6 12" id="KW-1133">Transmembrane helix</keyword>
<dbReference type="OMA" id="AVIMYYG"/>
<evidence type="ECO:0000256" key="8">
    <source>
        <dbReference type="ARBA" id="ARBA00023136"/>
    </source>
</evidence>
<evidence type="ECO:0000256" key="10">
    <source>
        <dbReference type="ARBA" id="ARBA00023224"/>
    </source>
</evidence>
<dbReference type="PROSITE" id="PS50262">
    <property type="entry name" value="G_PROTEIN_RECEP_F1_2"/>
    <property type="match status" value="1"/>
</dbReference>
<feature type="transmembrane region" description="Helical" evidence="12">
    <location>
        <begin position="48"/>
        <end position="71"/>
    </location>
</feature>
<dbReference type="AlphaFoldDB" id="A0A8D0HJS7"/>
<evidence type="ECO:0000256" key="2">
    <source>
        <dbReference type="ARBA" id="ARBA00022475"/>
    </source>
</evidence>
<reference evidence="14" key="1">
    <citation type="submission" date="2025-08" db="UniProtKB">
        <authorList>
            <consortium name="Ensembl"/>
        </authorList>
    </citation>
    <scope>IDENTIFICATION</scope>
</reference>
<feature type="domain" description="G-protein coupled receptors family 1 profile" evidence="13">
    <location>
        <begin position="64"/>
        <end position="312"/>
    </location>
</feature>
<dbReference type="PRINTS" id="PR00237">
    <property type="entry name" value="GPCRRHODOPSN"/>
</dbReference>
<keyword evidence="10 11" id="KW-0807">Transducer</keyword>
<evidence type="ECO:0000256" key="4">
    <source>
        <dbReference type="ARBA" id="ARBA00022692"/>
    </source>
</evidence>
<proteinExistence type="inferred from homology"/>
<dbReference type="PROSITE" id="PS00237">
    <property type="entry name" value="G_PROTEIN_RECEP_F1_1"/>
    <property type="match status" value="1"/>
</dbReference>
<dbReference type="Ensembl" id="ENSSPUT00000022203.1">
    <property type="protein sequence ID" value="ENSSPUP00000020836.1"/>
    <property type="gene ID" value="ENSSPUG00000016002.1"/>
</dbReference>
<comment type="similarity">
    <text evidence="11">Belongs to the G-protein coupled receptor 1 family.</text>
</comment>
<keyword evidence="15" id="KW-1185">Reference proteome</keyword>
<keyword evidence="5 12" id="KW-0552">Olfaction</keyword>
<evidence type="ECO:0000256" key="12">
    <source>
        <dbReference type="RuleBase" id="RU363047"/>
    </source>
</evidence>
<keyword evidence="7 11" id="KW-0297">G-protein coupled receptor</keyword>
<dbReference type="InterPro" id="IPR000276">
    <property type="entry name" value="GPCR_Rhodpsn"/>
</dbReference>
<feature type="transmembrane region" description="Helical" evidence="12">
    <location>
        <begin position="121"/>
        <end position="143"/>
    </location>
</feature>
<dbReference type="InterPro" id="IPR000725">
    <property type="entry name" value="Olfact_rcpt"/>
</dbReference>
<dbReference type="GO" id="GO:0004984">
    <property type="term" value="F:olfactory receptor activity"/>
    <property type="evidence" value="ECO:0007669"/>
    <property type="project" value="InterPro"/>
</dbReference>
<protein>
    <recommendedName>
        <fullName evidence="12">Olfactory receptor</fullName>
    </recommendedName>
</protein>
<keyword evidence="9 11" id="KW-0675">Receptor</keyword>
<feature type="transmembrane region" description="Helical" evidence="12">
    <location>
        <begin position="295"/>
        <end position="314"/>
    </location>
</feature>
<dbReference type="PRINTS" id="PR00245">
    <property type="entry name" value="OLFACTORYR"/>
</dbReference>
<dbReference type="GO" id="GO:0005886">
    <property type="term" value="C:plasma membrane"/>
    <property type="evidence" value="ECO:0007669"/>
    <property type="project" value="UniProtKB-SubCell"/>
</dbReference>
<dbReference type="GO" id="GO:0004930">
    <property type="term" value="F:G protein-coupled receptor activity"/>
    <property type="evidence" value="ECO:0007669"/>
    <property type="project" value="UniProtKB-KW"/>
</dbReference>
<feature type="transmembrane region" description="Helical" evidence="12">
    <location>
        <begin position="263"/>
        <end position="283"/>
    </location>
</feature>
<evidence type="ECO:0000256" key="9">
    <source>
        <dbReference type="ARBA" id="ARBA00023170"/>
    </source>
</evidence>
<dbReference type="InterPro" id="IPR017452">
    <property type="entry name" value="GPCR_Rhodpsn_7TM"/>
</dbReference>
<evidence type="ECO:0000256" key="11">
    <source>
        <dbReference type="RuleBase" id="RU000688"/>
    </source>
</evidence>
<evidence type="ECO:0000256" key="1">
    <source>
        <dbReference type="ARBA" id="ARBA00004651"/>
    </source>
</evidence>
<dbReference type="Proteomes" id="UP000694392">
    <property type="component" value="Unplaced"/>
</dbReference>
<evidence type="ECO:0000256" key="3">
    <source>
        <dbReference type="ARBA" id="ARBA00022606"/>
    </source>
</evidence>
<keyword evidence="3 12" id="KW-0716">Sensory transduction</keyword>
<keyword evidence="4 11" id="KW-0812">Transmembrane</keyword>
<keyword evidence="8 12" id="KW-0472">Membrane</keyword>
<evidence type="ECO:0000313" key="15">
    <source>
        <dbReference type="Proteomes" id="UP000694392"/>
    </source>
</evidence>
<dbReference type="PANTHER" id="PTHR26453">
    <property type="entry name" value="OLFACTORY RECEPTOR"/>
    <property type="match status" value="1"/>
</dbReference>
<evidence type="ECO:0000256" key="6">
    <source>
        <dbReference type="ARBA" id="ARBA00022989"/>
    </source>
</evidence>
<accession>A0A8D0HJS7</accession>
<dbReference type="SUPFAM" id="SSF81321">
    <property type="entry name" value="Family A G protein-coupled receptor-like"/>
    <property type="match status" value="1"/>
</dbReference>
<name>A0A8D0HJS7_SPHPU</name>
<keyword evidence="2 12" id="KW-1003">Cell membrane</keyword>
<feature type="transmembrane region" description="Helical" evidence="12">
    <location>
        <begin position="229"/>
        <end position="251"/>
    </location>
</feature>
<evidence type="ECO:0000256" key="5">
    <source>
        <dbReference type="ARBA" id="ARBA00022725"/>
    </source>
</evidence>
<evidence type="ECO:0000313" key="14">
    <source>
        <dbReference type="Ensembl" id="ENSSPUP00000020836.1"/>
    </source>
</evidence>
<dbReference type="GeneTree" id="ENSGT01140000282496"/>
<comment type="subcellular location">
    <subcellularLocation>
        <location evidence="1 12">Cell membrane</location>
        <topology evidence="1 12">Multi-pass membrane protein</topology>
    </subcellularLocation>
</comment>
<sequence>MYGWLASPTLHCAQSPVPRYAIKMESGNITLFTEFILLGFSDYPELEIFLFVIVSIIYAVTLFGNISILALTCLDSHLHTPMYFFLSNLSFLNICYTTTVVPKMLINFLAKKKTISSPLCIGQVYITLFLGAAECLLLAEMAFDRYVAICNPLHYTTIMSKNVCISIALGTWTTSFFVSVVPTLLMWLPLCGSNVIDHLFCEVPVMLQLVCGDTSANEAMMFVGSTFTLMLPFVLILLSYVRIIVTIMSITSADGKRKAFSTCSSHITVVTIYYGTGMFMYMRPKTSYSANRDKLISVFYSVINPMLNPIIYSLRNKDVKEALMKVMGKTKMPQGVKKSFLRGNLQAF</sequence>
<evidence type="ECO:0000256" key="7">
    <source>
        <dbReference type="ARBA" id="ARBA00023040"/>
    </source>
</evidence>
<reference evidence="14" key="2">
    <citation type="submission" date="2025-09" db="UniProtKB">
        <authorList>
            <consortium name="Ensembl"/>
        </authorList>
    </citation>
    <scope>IDENTIFICATION</scope>
</reference>
<dbReference type="FunFam" id="1.20.1070.10:FF:000005">
    <property type="entry name" value="Olfactory receptor"/>
    <property type="match status" value="1"/>
</dbReference>